<feature type="compositionally biased region" description="Polar residues" evidence="12">
    <location>
        <begin position="407"/>
        <end position="416"/>
    </location>
</feature>
<feature type="region of interest" description="Disordered" evidence="12">
    <location>
        <begin position="388"/>
        <end position="440"/>
    </location>
</feature>
<dbReference type="GO" id="GO:0000978">
    <property type="term" value="F:RNA polymerase II cis-regulatory region sequence-specific DNA binding"/>
    <property type="evidence" value="ECO:0007669"/>
    <property type="project" value="TreeGrafter"/>
</dbReference>
<evidence type="ECO:0000256" key="5">
    <source>
        <dbReference type="ARBA" id="ARBA00022771"/>
    </source>
</evidence>
<keyword evidence="13" id="KW-1133">Transmembrane helix</keyword>
<dbReference type="SMART" id="SM00355">
    <property type="entry name" value="ZnF_C2H2"/>
    <property type="match status" value="8"/>
</dbReference>
<evidence type="ECO:0000313" key="16">
    <source>
        <dbReference type="Proteomes" id="UP001059041"/>
    </source>
</evidence>
<dbReference type="Gene3D" id="3.30.160.60">
    <property type="entry name" value="Classic Zinc Finger"/>
    <property type="match status" value="4"/>
</dbReference>
<evidence type="ECO:0000256" key="4">
    <source>
        <dbReference type="ARBA" id="ARBA00022737"/>
    </source>
</evidence>
<dbReference type="PANTHER" id="PTHR45925:SF4">
    <property type="entry name" value="ZINC FINGER PROTEIN 217"/>
    <property type="match status" value="1"/>
</dbReference>
<comment type="similarity">
    <text evidence="2">Belongs to the krueppel C2H2-type zinc-finger protein family.</text>
</comment>
<dbReference type="FunFam" id="3.30.160.60:FF:001038">
    <property type="entry name" value="Zinc finger protein 217"/>
    <property type="match status" value="1"/>
</dbReference>
<dbReference type="InterPro" id="IPR051967">
    <property type="entry name" value="Krueppel_C2H2-ZF"/>
</dbReference>
<evidence type="ECO:0000256" key="8">
    <source>
        <dbReference type="ARBA" id="ARBA00023125"/>
    </source>
</evidence>
<feature type="domain" description="C2H2-type" evidence="14">
    <location>
        <begin position="201"/>
        <end position="228"/>
    </location>
</feature>
<keyword evidence="16" id="KW-1185">Reference proteome</keyword>
<evidence type="ECO:0000256" key="1">
    <source>
        <dbReference type="ARBA" id="ARBA00004123"/>
    </source>
</evidence>
<evidence type="ECO:0000259" key="14">
    <source>
        <dbReference type="PROSITE" id="PS50157"/>
    </source>
</evidence>
<feature type="compositionally biased region" description="Polar residues" evidence="12">
    <location>
        <begin position="22"/>
        <end position="37"/>
    </location>
</feature>
<dbReference type="Proteomes" id="UP001059041">
    <property type="component" value="Linkage Group LG21"/>
</dbReference>
<keyword evidence="10" id="KW-0539">Nucleus</keyword>
<feature type="compositionally biased region" description="Basic and acidic residues" evidence="12">
    <location>
        <begin position="710"/>
        <end position="719"/>
    </location>
</feature>
<name>A0A9W7WD18_TRIRA</name>
<evidence type="ECO:0000256" key="11">
    <source>
        <dbReference type="PROSITE-ProRule" id="PRU00042"/>
    </source>
</evidence>
<keyword evidence="13" id="KW-0812">Transmembrane</keyword>
<evidence type="ECO:0000256" key="12">
    <source>
        <dbReference type="SAM" id="MobiDB-lite"/>
    </source>
</evidence>
<evidence type="ECO:0000256" key="2">
    <source>
        <dbReference type="ARBA" id="ARBA00006991"/>
    </source>
</evidence>
<dbReference type="InterPro" id="IPR013087">
    <property type="entry name" value="Znf_C2H2_type"/>
</dbReference>
<feature type="domain" description="C2H2-type" evidence="14">
    <location>
        <begin position="365"/>
        <end position="392"/>
    </location>
</feature>
<keyword evidence="4" id="KW-0677">Repeat</keyword>
<proteinExistence type="inferred from homology"/>
<organism evidence="15 16">
    <name type="scientific">Triplophysa rosa</name>
    <name type="common">Cave loach</name>
    <dbReference type="NCBI Taxonomy" id="992332"/>
    <lineage>
        <taxon>Eukaryota</taxon>
        <taxon>Metazoa</taxon>
        <taxon>Chordata</taxon>
        <taxon>Craniata</taxon>
        <taxon>Vertebrata</taxon>
        <taxon>Euteleostomi</taxon>
        <taxon>Actinopterygii</taxon>
        <taxon>Neopterygii</taxon>
        <taxon>Teleostei</taxon>
        <taxon>Ostariophysi</taxon>
        <taxon>Cypriniformes</taxon>
        <taxon>Nemacheilidae</taxon>
        <taxon>Triplophysa</taxon>
    </lineage>
</organism>
<dbReference type="EMBL" id="JAFHDT010000021">
    <property type="protein sequence ID" value="KAI7794494.1"/>
    <property type="molecule type" value="Genomic_DNA"/>
</dbReference>
<feature type="region of interest" description="Disordered" evidence="12">
    <location>
        <begin position="301"/>
        <end position="363"/>
    </location>
</feature>
<sequence>MPTHPLIPYVESPDGLAHDILSHSSASMPGTGSSMTPHASLADKPDTQAAGSLPLDCMFCEETFTHQEDLGPHLLSQHPTTFHAPAVLRVEAEFLTPSDRARSKACPVVEKNDEIGCVVCCQVIADAAELETHMRKHKDSFTYCCGLCGRRFKEPWFLKNHMRTHGGKAGSKNKNQDLESPVTVNDVIQDQPPSPVVTPYKMCMVCGFFFLNKEVLAEHSKVHNREPEAEENISAESQPPEEASVSQEAFLQTLQLHPSREESERNHPSGRWISHLDPFNTYQAWQLATRGKIAAGPNVAKELNADSNSDNEDSGSDKEELGAIWASGGGDKPMRRGQRSELKPTAETPSPTPEQKGLMGKGKPTNCEECGKIFRTYHQLVLHSRIHKKERGGAESPTTPVDGRAQSVGSCSSSSLDRAEEYSEDGSEEGLQVDAFNPDKNEDVSGKMKLKILAPRKCNYCGKTFRSNYYLNIHLRTHTGEKPYKCEYCDYAAAQKTSLRYHLDRRHKDKPFTEIPNIPAASAKNIKAVESPTNVDNKPALKPVKQWLAPKPLAASVKLKLAVSQSAVTSPSPAFQVKQEFTTSPATAPYTPSNEAIQKSPLPENLKMETSESPLNLSLKASLSVSATSVPRDLLLTNKCTSCSYETLYPEVLLMHKKLIHKLEMRKNGYRPQKLKRYTGCPPALEGKDVTPLPHINKKHPRRTKSPPRPPEKFTEKASGHPQTPKISPAKERWRDQQRIRESYPPTVSSSRVSEHAVEPNRKLKAAKVLDRDVSKQRPGVDYETAGQRASVGKNGRVWPTDPAKLCLSDRFRNLTPVDAGEPSSKRYKAFEPSRAVSGRLVEEFNRLVPSGRNVKTSLQFNSPLAPAKVIPTPASNSVQPDWNVINLLRTYTPNSLASLYHPTAAGSCHTVMTSPVTGSRSVIFPHYSPSMNQRRIQTSPMSNDRCGPSEKSFFEEGFHVDGSYTNGWMYCGRQAGSSSALMGKPELGLQPRTVLFPFHLRSITAVVHLKRTRSSVRPKSVLSIFRCLCCFFVFFWFLCHVFSPNNQGFVFIFSYESQPTAFSPYL</sequence>
<feature type="domain" description="C2H2-type" evidence="14">
    <location>
        <begin position="456"/>
        <end position="483"/>
    </location>
</feature>
<dbReference type="InterPro" id="IPR036236">
    <property type="entry name" value="Znf_C2H2_sf"/>
</dbReference>
<dbReference type="FunFam" id="3.30.160.60:FF:000604">
    <property type="entry name" value="Histone H4 transcription factor-like Protein"/>
    <property type="match status" value="1"/>
</dbReference>
<feature type="compositionally biased region" description="Basic and acidic residues" evidence="12">
    <location>
        <begin position="332"/>
        <end position="344"/>
    </location>
</feature>
<dbReference type="PANTHER" id="PTHR45925">
    <property type="entry name" value="ZINC FINGER PROTEIN"/>
    <property type="match status" value="1"/>
</dbReference>
<protein>
    <submittedName>
        <fullName evidence="15">Zinc finger protein 217</fullName>
    </submittedName>
</protein>
<dbReference type="GO" id="GO:0008270">
    <property type="term" value="F:zinc ion binding"/>
    <property type="evidence" value="ECO:0007669"/>
    <property type="project" value="UniProtKB-KW"/>
</dbReference>
<dbReference type="AlphaFoldDB" id="A0A9W7WD18"/>
<feature type="transmembrane region" description="Helical" evidence="13">
    <location>
        <begin position="1021"/>
        <end position="1040"/>
    </location>
</feature>
<feature type="compositionally biased region" description="Basic residues" evidence="12">
    <location>
        <begin position="696"/>
        <end position="706"/>
    </location>
</feature>
<feature type="region of interest" description="Disordered" evidence="12">
    <location>
        <begin position="674"/>
        <end position="737"/>
    </location>
</feature>
<evidence type="ECO:0000256" key="7">
    <source>
        <dbReference type="ARBA" id="ARBA00023015"/>
    </source>
</evidence>
<evidence type="ECO:0000313" key="15">
    <source>
        <dbReference type="EMBL" id="KAI7794494.1"/>
    </source>
</evidence>
<keyword evidence="7" id="KW-0805">Transcription regulation</keyword>
<dbReference type="GO" id="GO:0005634">
    <property type="term" value="C:nucleus"/>
    <property type="evidence" value="ECO:0007669"/>
    <property type="project" value="UniProtKB-SubCell"/>
</dbReference>
<evidence type="ECO:0000256" key="10">
    <source>
        <dbReference type="ARBA" id="ARBA00023242"/>
    </source>
</evidence>
<dbReference type="FunFam" id="3.30.160.60:FF:000965">
    <property type="entry name" value="Neurotrophin receptor-interacting factor homolog"/>
    <property type="match status" value="1"/>
</dbReference>
<comment type="caution">
    <text evidence="15">The sequence shown here is derived from an EMBL/GenBank/DDBJ whole genome shotgun (WGS) entry which is preliminary data.</text>
</comment>
<dbReference type="SUPFAM" id="SSF57667">
    <property type="entry name" value="beta-beta-alpha zinc fingers"/>
    <property type="match status" value="3"/>
</dbReference>
<evidence type="ECO:0000256" key="3">
    <source>
        <dbReference type="ARBA" id="ARBA00022723"/>
    </source>
</evidence>
<keyword evidence="5 11" id="KW-0863">Zinc-finger</keyword>
<evidence type="ECO:0000256" key="9">
    <source>
        <dbReference type="ARBA" id="ARBA00023163"/>
    </source>
</evidence>
<keyword evidence="3" id="KW-0479">Metal-binding</keyword>
<dbReference type="PROSITE" id="PS50157">
    <property type="entry name" value="ZINC_FINGER_C2H2_2"/>
    <property type="match status" value="5"/>
</dbReference>
<feature type="domain" description="C2H2-type" evidence="14">
    <location>
        <begin position="484"/>
        <end position="511"/>
    </location>
</feature>
<evidence type="ECO:0000256" key="6">
    <source>
        <dbReference type="ARBA" id="ARBA00022833"/>
    </source>
</evidence>
<keyword evidence="9" id="KW-0804">Transcription</keyword>
<dbReference type="Pfam" id="PF00096">
    <property type="entry name" value="zf-C2H2"/>
    <property type="match status" value="3"/>
</dbReference>
<gene>
    <name evidence="15" type="ORF">IRJ41_015287</name>
</gene>
<accession>A0A9W7WD18</accession>
<feature type="region of interest" description="Disordered" evidence="12">
    <location>
        <begin position="20"/>
        <end position="46"/>
    </location>
</feature>
<evidence type="ECO:0000256" key="13">
    <source>
        <dbReference type="SAM" id="Phobius"/>
    </source>
</evidence>
<feature type="region of interest" description="Disordered" evidence="12">
    <location>
        <begin position="221"/>
        <end position="247"/>
    </location>
</feature>
<comment type="subcellular location">
    <subcellularLocation>
        <location evidence="1">Nucleus</location>
    </subcellularLocation>
</comment>
<feature type="domain" description="C2H2-type" evidence="14">
    <location>
        <begin position="143"/>
        <end position="170"/>
    </location>
</feature>
<dbReference type="PROSITE" id="PS00028">
    <property type="entry name" value="ZINC_FINGER_C2H2_1"/>
    <property type="match status" value="5"/>
</dbReference>
<keyword evidence="8" id="KW-0238">DNA-binding</keyword>
<keyword evidence="6" id="KW-0862">Zinc</keyword>
<reference evidence="15" key="1">
    <citation type="submission" date="2021-02" db="EMBL/GenBank/DDBJ databases">
        <title>Comparative genomics reveals that relaxation of natural selection precedes convergent phenotypic evolution of cavefish.</title>
        <authorList>
            <person name="Peng Z."/>
        </authorList>
    </citation>
    <scope>NUCLEOTIDE SEQUENCE</scope>
    <source>
        <tissue evidence="15">Muscle</tissue>
    </source>
</reference>
<keyword evidence="13" id="KW-0472">Membrane</keyword>
<dbReference type="GO" id="GO:0000981">
    <property type="term" value="F:DNA-binding transcription factor activity, RNA polymerase II-specific"/>
    <property type="evidence" value="ECO:0007669"/>
    <property type="project" value="TreeGrafter"/>
</dbReference>